<evidence type="ECO:0000259" key="13">
    <source>
        <dbReference type="Pfam" id="PF12627"/>
    </source>
</evidence>
<evidence type="ECO:0000256" key="2">
    <source>
        <dbReference type="ARBA" id="ARBA00022679"/>
    </source>
</evidence>
<comment type="similarity">
    <text evidence="11">Belongs to the tRNA nucleotidyltransferase/poly(A) polymerase family.</text>
</comment>
<dbReference type="InterPro" id="IPR050124">
    <property type="entry name" value="tRNA_CCA-adding_enzyme"/>
</dbReference>
<sequence length="328" mass="36497">MTVLLVGGAVRDLLLKRPFHERDWVVVGASPEAMLARGFQRVGKDFPVFLHPMTHEEYALARTERKTAAGHQGFEFHATPEVTLEQDLSRRDFTINAMAIDRDGQLHDPYQGHQALMDRVLRPVSAAFLEDPLRLIRAARFMAQLPGFRAAPELIDVIAQMRPELKHLSVERLWKEATKAFTGDARVFFQTLNEWQLDQALALPTFWLPAAASDGTMDGQLASWNAAAPEPLAWPGAWRAPNATLDLMADARAWARTPELRPALMLRTGVIKNTPRWQRLAGWIDDPALAPKIARARTISAADFADRHQGPALGQALNSAWLSALAGE</sequence>
<dbReference type="PANTHER" id="PTHR47545:SF1">
    <property type="entry name" value="MULTIFUNCTIONAL CCA PROTEIN"/>
    <property type="match status" value="1"/>
</dbReference>
<keyword evidence="4" id="KW-0548">Nucleotidyltransferase</keyword>
<dbReference type="Proteomes" id="UP000388235">
    <property type="component" value="Chromosome"/>
</dbReference>
<dbReference type="OrthoDB" id="9805698at2"/>
<evidence type="ECO:0000256" key="4">
    <source>
        <dbReference type="ARBA" id="ARBA00022695"/>
    </source>
</evidence>
<dbReference type="InterPro" id="IPR002646">
    <property type="entry name" value="PolA_pol_head_dom"/>
</dbReference>
<keyword evidence="15" id="KW-1185">Reference proteome</keyword>
<dbReference type="GO" id="GO:0042245">
    <property type="term" value="P:RNA repair"/>
    <property type="evidence" value="ECO:0007669"/>
    <property type="project" value="UniProtKB-KW"/>
</dbReference>
<keyword evidence="3" id="KW-0819">tRNA processing</keyword>
<evidence type="ECO:0000259" key="12">
    <source>
        <dbReference type="Pfam" id="PF01743"/>
    </source>
</evidence>
<dbReference type="GO" id="GO:0003723">
    <property type="term" value="F:RNA binding"/>
    <property type="evidence" value="ECO:0007669"/>
    <property type="project" value="UniProtKB-KW"/>
</dbReference>
<dbReference type="GO" id="GO:0008033">
    <property type="term" value="P:tRNA processing"/>
    <property type="evidence" value="ECO:0007669"/>
    <property type="project" value="UniProtKB-KW"/>
</dbReference>
<evidence type="ECO:0000256" key="9">
    <source>
        <dbReference type="ARBA" id="ARBA00022842"/>
    </source>
</evidence>
<keyword evidence="8" id="KW-0067">ATP-binding</keyword>
<dbReference type="Pfam" id="PF12627">
    <property type="entry name" value="PolyA_pol_RNAbd"/>
    <property type="match status" value="1"/>
</dbReference>
<dbReference type="GO" id="GO:0046872">
    <property type="term" value="F:metal ion binding"/>
    <property type="evidence" value="ECO:0007669"/>
    <property type="project" value="UniProtKB-KW"/>
</dbReference>
<evidence type="ECO:0000256" key="5">
    <source>
        <dbReference type="ARBA" id="ARBA00022723"/>
    </source>
</evidence>
<dbReference type="Pfam" id="PF01743">
    <property type="entry name" value="PolyA_pol"/>
    <property type="match status" value="1"/>
</dbReference>
<feature type="domain" description="Poly A polymerase head" evidence="12">
    <location>
        <begin position="5"/>
        <end position="122"/>
    </location>
</feature>
<keyword evidence="5" id="KW-0479">Metal-binding</keyword>
<dbReference type="GO" id="GO:0005524">
    <property type="term" value="F:ATP binding"/>
    <property type="evidence" value="ECO:0007669"/>
    <property type="project" value="UniProtKB-KW"/>
</dbReference>
<evidence type="ECO:0000256" key="6">
    <source>
        <dbReference type="ARBA" id="ARBA00022741"/>
    </source>
</evidence>
<dbReference type="Gene3D" id="1.10.3090.10">
    <property type="entry name" value="cca-adding enzyme, domain 2"/>
    <property type="match status" value="1"/>
</dbReference>
<dbReference type="KEGG" id="llp:GH975_11280"/>
<keyword evidence="10 11" id="KW-0694">RNA-binding</keyword>
<dbReference type="SUPFAM" id="SSF81301">
    <property type="entry name" value="Nucleotidyltransferase"/>
    <property type="match status" value="1"/>
</dbReference>
<evidence type="ECO:0000313" key="15">
    <source>
        <dbReference type="Proteomes" id="UP000388235"/>
    </source>
</evidence>
<keyword evidence="9" id="KW-0460">Magnesium</keyword>
<dbReference type="Gene3D" id="3.30.460.10">
    <property type="entry name" value="Beta Polymerase, domain 2"/>
    <property type="match status" value="1"/>
</dbReference>
<dbReference type="PANTHER" id="PTHR47545">
    <property type="entry name" value="MULTIFUNCTIONAL CCA PROTEIN"/>
    <property type="match status" value="1"/>
</dbReference>
<organism evidence="14 15">
    <name type="scientific">Litorivicinus lipolyticus</name>
    <dbReference type="NCBI Taxonomy" id="418701"/>
    <lineage>
        <taxon>Bacteria</taxon>
        <taxon>Pseudomonadati</taxon>
        <taxon>Pseudomonadota</taxon>
        <taxon>Gammaproteobacteria</taxon>
        <taxon>Oceanospirillales</taxon>
        <taxon>Litorivicinaceae</taxon>
        <taxon>Litorivicinus</taxon>
    </lineage>
</organism>
<reference evidence="14 15" key="1">
    <citation type="submission" date="2019-11" db="EMBL/GenBank/DDBJ databases">
        <authorList>
            <person name="Khan S.A."/>
            <person name="Jeon C.O."/>
            <person name="Chun B.H."/>
        </authorList>
    </citation>
    <scope>NUCLEOTIDE SEQUENCE [LARGE SCALE GENOMIC DNA]</scope>
    <source>
        <strain evidence="14 15">IMCC 1097</strain>
    </source>
</reference>
<evidence type="ECO:0000313" key="14">
    <source>
        <dbReference type="EMBL" id="QGG81345.1"/>
    </source>
</evidence>
<dbReference type="EMBL" id="CP045871">
    <property type="protein sequence ID" value="QGG81345.1"/>
    <property type="molecule type" value="Genomic_DNA"/>
</dbReference>
<protein>
    <submittedName>
        <fullName evidence="14">Uncharacterized protein</fullName>
    </submittedName>
</protein>
<evidence type="ECO:0000256" key="1">
    <source>
        <dbReference type="ARBA" id="ARBA00001946"/>
    </source>
</evidence>
<accession>A0A5Q2QJS0</accession>
<dbReference type="CDD" id="cd05398">
    <property type="entry name" value="NT_ClassII-CCAase"/>
    <property type="match status" value="1"/>
</dbReference>
<feature type="domain" description="tRNA nucleotidyltransferase/poly(A) polymerase RNA and SrmB- binding" evidence="13">
    <location>
        <begin position="147"/>
        <end position="196"/>
    </location>
</feature>
<dbReference type="GO" id="GO:0016779">
    <property type="term" value="F:nucleotidyltransferase activity"/>
    <property type="evidence" value="ECO:0007669"/>
    <property type="project" value="UniProtKB-KW"/>
</dbReference>
<evidence type="ECO:0000256" key="7">
    <source>
        <dbReference type="ARBA" id="ARBA00022800"/>
    </source>
</evidence>
<gene>
    <name evidence="14" type="ORF">GH975_11280</name>
</gene>
<comment type="cofactor">
    <cofactor evidence="1">
        <name>Mg(2+)</name>
        <dbReference type="ChEBI" id="CHEBI:18420"/>
    </cofactor>
</comment>
<keyword evidence="2 11" id="KW-0808">Transferase</keyword>
<keyword evidence="7" id="KW-0692">RNA repair</keyword>
<dbReference type="AlphaFoldDB" id="A0A5Q2QJS0"/>
<dbReference type="SUPFAM" id="SSF81891">
    <property type="entry name" value="Poly A polymerase C-terminal region-like"/>
    <property type="match status" value="1"/>
</dbReference>
<evidence type="ECO:0000256" key="3">
    <source>
        <dbReference type="ARBA" id="ARBA00022694"/>
    </source>
</evidence>
<evidence type="ECO:0000256" key="8">
    <source>
        <dbReference type="ARBA" id="ARBA00022840"/>
    </source>
</evidence>
<dbReference type="InterPro" id="IPR043519">
    <property type="entry name" value="NT_sf"/>
</dbReference>
<evidence type="ECO:0000256" key="10">
    <source>
        <dbReference type="ARBA" id="ARBA00022884"/>
    </source>
</evidence>
<evidence type="ECO:0000256" key="11">
    <source>
        <dbReference type="RuleBase" id="RU003953"/>
    </source>
</evidence>
<proteinExistence type="inferred from homology"/>
<name>A0A5Q2QJS0_9GAMM</name>
<keyword evidence="6" id="KW-0547">Nucleotide-binding</keyword>
<dbReference type="InterPro" id="IPR032828">
    <property type="entry name" value="PolyA_RNA-bd"/>
</dbReference>